<sequence length="117" mass="12734">MQPSIELHIEELILHDFPARDHARIGTAIERELMRLCTEQGVPPELLRGGELGDIAPGSFHMNQGAMPEAIGRKIAHAVYRGMSLGTQSVSNPSRCSNLSNRDTVQTTQGWSNNTGG</sequence>
<accession>A0A383RCM2</accession>
<protein>
    <submittedName>
        <fullName evidence="2">Uncharacterized protein</fullName>
    </submittedName>
</protein>
<reference evidence="3" key="1">
    <citation type="submission" date="2018-08" db="EMBL/GenBank/DDBJ databases">
        <authorList>
            <person name="Chevrot R."/>
        </authorList>
    </citation>
    <scope>NUCLEOTIDE SEQUENCE [LARGE SCALE GENOMIC DNA]</scope>
</reference>
<gene>
    <name evidence="2" type="ORF">PBLR_12448</name>
</gene>
<organism evidence="2 3">
    <name type="scientific">Paenibacillus alvei</name>
    <name type="common">Bacillus alvei</name>
    <dbReference type="NCBI Taxonomy" id="44250"/>
    <lineage>
        <taxon>Bacteria</taxon>
        <taxon>Bacillati</taxon>
        <taxon>Bacillota</taxon>
        <taxon>Bacilli</taxon>
        <taxon>Bacillales</taxon>
        <taxon>Paenibacillaceae</taxon>
        <taxon>Paenibacillus</taxon>
    </lineage>
</organism>
<evidence type="ECO:0000313" key="3">
    <source>
        <dbReference type="Proteomes" id="UP000304148"/>
    </source>
</evidence>
<feature type="region of interest" description="Disordered" evidence="1">
    <location>
        <begin position="87"/>
        <end position="117"/>
    </location>
</feature>
<proteinExistence type="predicted"/>
<name>A0A383RCM2_PAEAL</name>
<dbReference type="Proteomes" id="UP000304148">
    <property type="component" value="Chromosome"/>
</dbReference>
<evidence type="ECO:0000313" key="2">
    <source>
        <dbReference type="EMBL" id="SYX84026.1"/>
    </source>
</evidence>
<dbReference type="RefSeq" id="WP_138185982.1">
    <property type="nucleotide sequence ID" value="NZ_LS992241.1"/>
</dbReference>
<evidence type="ECO:0000256" key="1">
    <source>
        <dbReference type="SAM" id="MobiDB-lite"/>
    </source>
</evidence>
<dbReference type="EMBL" id="LS992241">
    <property type="protein sequence ID" value="SYX84026.1"/>
    <property type="molecule type" value="Genomic_DNA"/>
</dbReference>
<dbReference type="AlphaFoldDB" id="A0A383RCM2"/>